<evidence type="ECO:0000313" key="3">
    <source>
        <dbReference type="EMBL" id="GAX18541.1"/>
    </source>
</evidence>
<dbReference type="GO" id="GO:0004181">
    <property type="term" value="F:metallocarboxypeptidase activity"/>
    <property type="evidence" value="ECO:0007669"/>
    <property type="project" value="InterPro"/>
</dbReference>
<feature type="chain" id="PRO_5012080173" description="Carboxypeptidase Taq" evidence="2">
    <location>
        <begin position="20"/>
        <end position="543"/>
    </location>
</feature>
<evidence type="ECO:0000256" key="2">
    <source>
        <dbReference type="SAM" id="SignalP"/>
    </source>
</evidence>
<dbReference type="PRINTS" id="PR00998">
    <property type="entry name" value="CRBOXYPTASET"/>
</dbReference>
<dbReference type="CDD" id="cd06460">
    <property type="entry name" value="M32_Taq"/>
    <property type="match status" value="1"/>
</dbReference>
<name>A0A1Z5JXR4_FISSO</name>
<feature type="signal peptide" evidence="2">
    <location>
        <begin position="1"/>
        <end position="19"/>
    </location>
</feature>
<dbReference type="AlphaFoldDB" id="A0A1Z5JXR4"/>
<dbReference type="Proteomes" id="UP000198406">
    <property type="component" value="Unassembled WGS sequence"/>
</dbReference>
<accession>A0A1Z5JXR4</accession>
<dbReference type="EMBL" id="BDSP01000131">
    <property type="protein sequence ID" value="GAX18541.1"/>
    <property type="molecule type" value="Genomic_DNA"/>
</dbReference>
<dbReference type="PIRSF" id="PIRSF006615">
    <property type="entry name" value="Zn_crbxpep_Taq"/>
    <property type="match status" value="1"/>
</dbReference>
<reference evidence="3 4" key="1">
    <citation type="journal article" date="2015" name="Plant Cell">
        <title>Oil accumulation by the oleaginous diatom Fistulifera solaris as revealed by the genome and transcriptome.</title>
        <authorList>
            <person name="Tanaka T."/>
            <person name="Maeda Y."/>
            <person name="Veluchamy A."/>
            <person name="Tanaka M."/>
            <person name="Abida H."/>
            <person name="Marechal E."/>
            <person name="Bowler C."/>
            <person name="Muto M."/>
            <person name="Sunaga Y."/>
            <person name="Tanaka M."/>
            <person name="Yoshino T."/>
            <person name="Taniguchi T."/>
            <person name="Fukuda Y."/>
            <person name="Nemoto M."/>
            <person name="Matsumoto M."/>
            <person name="Wong P.S."/>
            <person name="Aburatani S."/>
            <person name="Fujibuchi W."/>
        </authorList>
    </citation>
    <scope>NUCLEOTIDE SEQUENCE [LARGE SCALE GENOMIC DNA]</scope>
    <source>
        <strain evidence="3 4">JPCC DA0580</strain>
    </source>
</reference>
<evidence type="ECO:0000313" key="4">
    <source>
        <dbReference type="Proteomes" id="UP000198406"/>
    </source>
</evidence>
<dbReference type="InParanoid" id="A0A1Z5JXR4"/>
<keyword evidence="2" id="KW-0732">Signal</keyword>
<dbReference type="PANTHER" id="PTHR34217">
    <property type="entry name" value="METAL-DEPENDENT CARBOXYPEPTIDASE"/>
    <property type="match status" value="1"/>
</dbReference>
<keyword evidence="4" id="KW-1185">Reference proteome</keyword>
<dbReference type="InterPro" id="IPR001333">
    <property type="entry name" value="Peptidase_M32_Taq"/>
</dbReference>
<dbReference type="PANTHER" id="PTHR34217:SF1">
    <property type="entry name" value="CARBOXYPEPTIDASE 1"/>
    <property type="match status" value="1"/>
</dbReference>
<dbReference type="GO" id="GO:0006508">
    <property type="term" value="P:proteolysis"/>
    <property type="evidence" value="ECO:0007669"/>
    <property type="project" value="InterPro"/>
</dbReference>
<evidence type="ECO:0000256" key="1">
    <source>
        <dbReference type="PIRSR" id="PIRSR006615-2"/>
    </source>
</evidence>
<feature type="active site" description="Proton donor/acceptor" evidence="1">
    <location>
        <position position="306"/>
    </location>
</feature>
<dbReference type="Gene3D" id="1.10.1370.30">
    <property type="match status" value="1"/>
</dbReference>
<organism evidence="3 4">
    <name type="scientific">Fistulifera solaris</name>
    <name type="common">Oleaginous diatom</name>
    <dbReference type="NCBI Taxonomy" id="1519565"/>
    <lineage>
        <taxon>Eukaryota</taxon>
        <taxon>Sar</taxon>
        <taxon>Stramenopiles</taxon>
        <taxon>Ochrophyta</taxon>
        <taxon>Bacillariophyta</taxon>
        <taxon>Bacillariophyceae</taxon>
        <taxon>Bacillariophycidae</taxon>
        <taxon>Naviculales</taxon>
        <taxon>Naviculaceae</taxon>
        <taxon>Fistulifera</taxon>
    </lineage>
</organism>
<dbReference type="Pfam" id="PF02074">
    <property type="entry name" value="Peptidase_M32"/>
    <property type="match status" value="1"/>
</dbReference>
<dbReference type="PROSITE" id="PS52034">
    <property type="entry name" value="PEPTIDASE_M32"/>
    <property type="match status" value="1"/>
</dbReference>
<comment type="caution">
    <text evidence="3">The sequence shown here is derived from an EMBL/GenBank/DDBJ whole genome shotgun (WGS) entry which is preliminary data.</text>
</comment>
<protein>
    <recommendedName>
        <fullName evidence="5">Carboxypeptidase Taq</fullName>
    </recommendedName>
</protein>
<proteinExistence type="predicted"/>
<gene>
    <name evidence="3" type="ORF">FisN_10Hh258</name>
</gene>
<evidence type="ECO:0008006" key="5">
    <source>
        <dbReference type="Google" id="ProtNLM"/>
    </source>
</evidence>
<dbReference type="SUPFAM" id="SSF55486">
    <property type="entry name" value="Metalloproteases ('zincins'), catalytic domain"/>
    <property type="match status" value="1"/>
</dbReference>
<sequence>MRFWKAATSLLWCNVDTLAFTTARRLRGGSSSRSMTSSSDAYQQLLQELDSIKQLSRAASVLEYDKMVFMPMNEHSSMERGKQSAALASVIHEKSIQPKIGELLDEAQTVVTDPEQKRVVELARKEYEKKKRIPTELAARKAQLKSKAYKAWTEARAANDFRLFQEPLRECIATAIEVANCYKTTDDDDRSVYSILLDNYEVGMDPARIDQIFDQIKAALVPLIEKVLGPDATAPSQEPLQGTFDIERQKQLCQTIVKQMGFDETHGRIDVSVHPFTMSLNPHDVRITSRFRENEWYQGLAATMHEGGHAIYEQNLHPASRPIDEALSMGMHESQSLFWERHIGLSKEFWEYATPFVNEHLGTNHAPEALYGAVNYAEKSFIRVEADELTYPLHVILRYEIERDFIQGQLSVEEIPARWNSDFQTFLGLEVPSDAQGCLQDIHWSMLAYGYFPTYLLGAAAAAQLAHYCAKDIPDMKDKIEKGDFSEIKSWLTKKVHRHGKRYSSLDGHFEAELGEPLNPSYYIDYLVNKYTELYQCYLQIIE</sequence>
<dbReference type="OrthoDB" id="10249837at2759"/>